<evidence type="ECO:0000313" key="2">
    <source>
        <dbReference type="EMBL" id="PAN41474.1"/>
    </source>
</evidence>
<sequence length="76" mass="8110">MAASSSSAAVCRILMAVVLIVATLSSYGEARYNCMGPCDNFYPDCNSWCRNVALFGKGGNCLNWTPTSPSVCCCRT</sequence>
<evidence type="ECO:0008006" key="3">
    <source>
        <dbReference type="Google" id="ProtNLM"/>
    </source>
</evidence>
<dbReference type="EMBL" id="CM008053">
    <property type="protein sequence ID" value="PAN41474.1"/>
    <property type="molecule type" value="Genomic_DNA"/>
</dbReference>
<organism evidence="2">
    <name type="scientific">Panicum hallii</name>
    <dbReference type="NCBI Taxonomy" id="206008"/>
    <lineage>
        <taxon>Eukaryota</taxon>
        <taxon>Viridiplantae</taxon>
        <taxon>Streptophyta</taxon>
        <taxon>Embryophyta</taxon>
        <taxon>Tracheophyta</taxon>
        <taxon>Spermatophyta</taxon>
        <taxon>Magnoliopsida</taxon>
        <taxon>Liliopsida</taxon>
        <taxon>Poales</taxon>
        <taxon>Poaceae</taxon>
        <taxon>PACMAD clade</taxon>
        <taxon>Panicoideae</taxon>
        <taxon>Panicodae</taxon>
        <taxon>Paniceae</taxon>
        <taxon>Panicinae</taxon>
        <taxon>Panicum</taxon>
        <taxon>Panicum sect. Panicum</taxon>
    </lineage>
</organism>
<keyword evidence="1" id="KW-0732">Signal</keyword>
<feature type="signal peptide" evidence="1">
    <location>
        <begin position="1"/>
        <end position="30"/>
    </location>
</feature>
<evidence type="ECO:0000256" key="1">
    <source>
        <dbReference type="SAM" id="SignalP"/>
    </source>
</evidence>
<reference evidence="2" key="1">
    <citation type="submission" date="2018-04" db="EMBL/GenBank/DDBJ databases">
        <title>WGS assembly of Panicum hallii.</title>
        <authorList>
            <person name="Lovell J."/>
            <person name="Jenkins J."/>
            <person name="Lowry D."/>
            <person name="Mamidi S."/>
            <person name="Sreedasyam A."/>
            <person name="Weng X."/>
            <person name="Barry K."/>
            <person name="Bonette J."/>
            <person name="Campitelli B."/>
            <person name="Daum C."/>
            <person name="Gordon S."/>
            <person name="Gould B."/>
            <person name="Lipzen A."/>
            <person name="Macqueen A."/>
            <person name="Palacio-Mejia J."/>
            <person name="Plott C."/>
            <person name="Shakirov E."/>
            <person name="Shu S."/>
            <person name="Yoshinaga Y."/>
            <person name="Zane M."/>
            <person name="Rokhsar D."/>
            <person name="Grimwood J."/>
            <person name="Schmutz J."/>
            <person name="Juenger T."/>
        </authorList>
    </citation>
    <scope>NUCLEOTIDE SEQUENCE [LARGE SCALE GENOMIC DNA]</scope>
    <source>
        <strain evidence="2">FIL2</strain>
    </source>
</reference>
<gene>
    <name evidence="2" type="ORF">PAHAL_8G046500</name>
</gene>
<accession>A0A2S3ICR9</accession>
<proteinExistence type="predicted"/>
<dbReference type="AlphaFoldDB" id="A0A2S3ICR9"/>
<dbReference type="Proteomes" id="UP000243499">
    <property type="component" value="Chromosome 8"/>
</dbReference>
<dbReference type="Gramene" id="PAN41474">
    <property type="protein sequence ID" value="PAN41474"/>
    <property type="gene ID" value="PAHAL_8G046500"/>
</dbReference>
<name>A0A2S3ICR9_9POAL</name>
<protein>
    <recommendedName>
        <fullName evidence="3">Knottin scorpion toxin-like domain-containing protein</fullName>
    </recommendedName>
</protein>
<feature type="chain" id="PRO_5015540037" description="Knottin scorpion toxin-like domain-containing protein" evidence="1">
    <location>
        <begin position="31"/>
        <end position="76"/>
    </location>
</feature>